<keyword evidence="1 4" id="KW-0808">Transferase</keyword>
<evidence type="ECO:0000256" key="2">
    <source>
        <dbReference type="ARBA" id="ARBA00022741"/>
    </source>
</evidence>
<evidence type="ECO:0000313" key="5">
    <source>
        <dbReference type="Proteomes" id="UP000504606"/>
    </source>
</evidence>
<protein>
    <submittedName>
        <fullName evidence="6">Adenylate kinase isoenzyme 1-like</fullName>
    </submittedName>
</protein>
<reference evidence="6" key="1">
    <citation type="submission" date="2025-08" db="UniProtKB">
        <authorList>
            <consortium name="RefSeq"/>
        </authorList>
    </citation>
    <scope>IDENTIFICATION</scope>
    <source>
        <tissue evidence="6">Whole organism</tissue>
    </source>
</reference>
<sequence>MPHVPPEKYAKPILDKIRLCTDLLNYERYLKDCEAGKSMCLKPVADPLAGLPRADLDARCLRRSLVPIVFIIGGPGSGKGVQSELLVKRFGLTHISLGELVRQEVRAGSSVGRFVAPIVAAGNLVPKEVILELLKRAMLTNLRGAHGFLIDGFPRDEDQVVAFEKEVGVWADDVISSY</sequence>
<evidence type="ECO:0000313" key="6">
    <source>
        <dbReference type="RefSeq" id="XP_052128290.1"/>
    </source>
</evidence>
<keyword evidence="3 4" id="KW-0418">Kinase</keyword>
<keyword evidence="2" id="KW-0547">Nucleotide-binding</keyword>
<evidence type="ECO:0000256" key="4">
    <source>
        <dbReference type="RuleBase" id="RU003330"/>
    </source>
</evidence>
<dbReference type="PROSITE" id="PS00113">
    <property type="entry name" value="ADENYLATE_KINASE"/>
    <property type="match status" value="1"/>
</dbReference>
<dbReference type="GO" id="GO:0019205">
    <property type="term" value="F:nucleobase-containing compound kinase activity"/>
    <property type="evidence" value="ECO:0007669"/>
    <property type="project" value="InterPro"/>
</dbReference>
<dbReference type="PANTHER" id="PTHR23359">
    <property type="entry name" value="NUCLEOTIDE KINASE"/>
    <property type="match status" value="1"/>
</dbReference>
<dbReference type="InterPro" id="IPR033690">
    <property type="entry name" value="Adenylat_kinase_CS"/>
</dbReference>
<dbReference type="PRINTS" id="PR00094">
    <property type="entry name" value="ADENYLTKNASE"/>
</dbReference>
<dbReference type="GeneID" id="113206801"/>
<keyword evidence="5" id="KW-1185">Reference proteome</keyword>
<evidence type="ECO:0000256" key="1">
    <source>
        <dbReference type="ARBA" id="ARBA00022679"/>
    </source>
</evidence>
<dbReference type="Pfam" id="PF00406">
    <property type="entry name" value="ADK"/>
    <property type="match status" value="1"/>
</dbReference>
<comment type="similarity">
    <text evidence="4">Belongs to the adenylate kinase family.</text>
</comment>
<name>A0A9C6X373_FRAOC</name>
<gene>
    <name evidence="6" type="primary">LOC113206801</name>
</gene>
<evidence type="ECO:0000256" key="3">
    <source>
        <dbReference type="ARBA" id="ARBA00022777"/>
    </source>
</evidence>
<dbReference type="SUPFAM" id="SSF52540">
    <property type="entry name" value="P-loop containing nucleoside triphosphate hydrolases"/>
    <property type="match status" value="1"/>
</dbReference>
<dbReference type="OrthoDB" id="442176at2759"/>
<organism evidence="5 6">
    <name type="scientific">Frankliniella occidentalis</name>
    <name type="common">Western flower thrips</name>
    <name type="synonym">Euthrips occidentalis</name>
    <dbReference type="NCBI Taxonomy" id="133901"/>
    <lineage>
        <taxon>Eukaryota</taxon>
        <taxon>Metazoa</taxon>
        <taxon>Ecdysozoa</taxon>
        <taxon>Arthropoda</taxon>
        <taxon>Hexapoda</taxon>
        <taxon>Insecta</taxon>
        <taxon>Pterygota</taxon>
        <taxon>Neoptera</taxon>
        <taxon>Paraneoptera</taxon>
        <taxon>Thysanoptera</taxon>
        <taxon>Terebrantia</taxon>
        <taxon>Thripoidea</taxon>
        <taxon>Thripidae</taxon>
        <taxon>Frankliniella</taxon>
    </lineage>
</organism>
<dbReference type="InterPro" id="IPR000850">
    <property type="entry name" value="Adenylat/UMP-CMP_kin"/>
</dbReference>
<dbReference type="CDD" id="cd01428">
    <property type="entry name" value="ADK"/>
    <property type="match status" value="1"/>
</dbReference>
<dbReference type="Gene3D" id="3.40.50.300">
    <property type="entry name" value="P-loop containing nucleotide triphosphate hydrolases"/>
    <property type="match status" value="1"/>
</dbReference>
<dbReference type="AlphaFoldDB" id="A0A9C6X373"/>
<accession>A0A9C6X373</accession>
<proteinExistence type="inferred from homology"/>
<dbReference type="KEGG" id="foc:113206801"/>
<dbReference type="Proteomes" id="UP000504606">
    <property type="component" value="Unplaced"/>
</dbReference>
<dbReference type="GO" id="GO:0005524">
    <property type="term" value="F:ATP binding"/>
    <property type="evidence" value="ECO:0007669"/>
    <property type="project" value="InterPro"/>
</dbReference>
<dbReference type="InterPro" id="IPR027417">
    <property type="entry name" value="P-loop_NTPase"/>
</dbReference>
<dbReference type="RefSeq" id="XP_052128290.1">
    <property type="nucleotide sequence ID" value="XM_052272330.1"/>
</dbReference>
<dbReference type="GO" id="GO:0006139">
    <property type="term" value="P:nucleobase-containing compound metabolic process"/>
    <property type="evidence" value="ECO:0007669"/>
    <property type="project" value="InterPro"/>
</dbReference>